<dbReference type="SMART" id="SM00283">
    <property type="entry name" value="MA"/>
    <property type="match status" value="1"/>
</dbReference>
<dbReference type="Gene3D" id="1.10.287.950">
    <property type="entry name" value="Methyl-accepting chemotaxis protein"/>
    <property type="match status" value="1"/>
</dbReference>
<feature type="transmembrane region" description="Helical" evidence="4">
    <location>
        <begin position="144"/>
        <end position="164"/>
    </location>
</feature>
<keyword evidence="4" id="KW-0472">Membrane</keyword>
<gene>
    <name evidence="6" type="ORF">GGR88_002603</name>
</gene>
<evidence type="ECO:0000313" key="6">
    <source>
        <dbReference type="EMBL" id="NJC35089.1"/>
    </source>
</evidence>
<dbReference type="PANTHER" id="PTHR32089">
    <property type="entry name" value="METHYL-ACCEPTING CHEMOTAXIS PROTEIN MCPB"/>
    <property type="match status" value="1"/>
</dbReference>
<name>A0ABX0XPB5_9SPHN</name>
<dbReference type="InterPro" id="IPR004089">
    <property type="entry name" value="MCPsignal_dom"/>
</dbReference>
<feature type="domain" description="Methyl-accepting transducer" evidence="5">
    <location>
        <begin position="246"/>
        <end position="489"/>
    </location>
</feature>
<evidence type="ECO:0000256" key="1">
    <source>
        <dbReference type="ARBA" id="ARBA00023224"/>
    </source>
</evidence>
<dbReference type="RefSeq" id="WP_167955654.1">
    <property type="nucleotide sequence ID" value="NZ_JAATJE010000002.1"/>
</dbReference>
<dbReference type="EMBL" id="JAATJE010000002">
    <property type="protein sequence ID" value="NJC35089.1"/>
    <property type="molecule type" value="Genomic_DNA"/>
</dbReference>
<dbReference type="Proteomes" id="UP000734218">
    <property type="component" value="Unassembled WGS sequence"/>
</dbReference>
<reference evidence="6 7" key="1">
    <citation type="submission" date="2020-03" db="EMBL/GenBank/DDBJ databases">
        <title>Genomic Encyclopedia of Type Strains, Phase IV (KMG-IV): sequencing the most valuable type-strain genomes for metagenomic binning, comparative biology and taxonomic classification.</title>
        <authorList>
            <person name="Goeker M."/>
        </authorList>
    </citation>
    <scope>NUCLEOTIDE SEQUENCE [LARGE SCALE GENOMIC DNA]</scope>
    <source>
        <strain evidence="6 7">DSM 27651</strain>
    </source>
</reference>
<feature type="transmembrane region" description="Helical" evidence="4">
    <location>
        <begin position="39"/>
        <end position="58"/>
    </location>
</feature>
<keyword evidence="7" id="KW-1185">Reference proteome</keyword>
<accession>A0ABX0XPB5</accession>
<feature type="coiled-coil region" evidence="3">
    <location>
        <begin position="168"/>
        <end position="221"/>
    </location>
</feature>
<dbReference type="SUPFAM" id="SSF58104">
    <property type="entry name" value="Methyl-accepting chemotaxis protein (MCP) signaling domain"/>
    <property type="match status" value="1"/>
</dbReference>
<sequence>MIADLAMLQRRGLAAAVIAAWLSTAVLLVVGLWMGSDKLALILTLAGITNAVPTAMALRGRHDGTARMVVGTLAAVQPALLVSLLSGHPWQMDAHMYFFVALAMLAPMCDWRPIVLASGLIAVHHLAFQLLLPVEVFSNLDDSFGRVLFHAGAVILQCGVLVLLTTSMSGLLRRIEAARIESERLTAQAEEGRRAAEVAMAAQLQAEADAAAERAHRLALEEAAAARRRQEMLLLAEGFQASVADVVATVGAAAAELEQSSAALDGLARRTAAETGATTLLAQQSSHDALRLAEQIGELSRSVTAIADAVERQAALTGDAAAASDGSNLAVRSLAERAASIGHFAGSIHQIAQRTNLLALNAGIEAARAGDAGRGFAVVAGEVKSLAGQAAHATDEIRTLAGSVEHGAASARTMLDEIAGATADLAAAAAEIRAELGRQRDAAAAIARTAEATAASATKVVGDMSEVRDVAHGTEHLSGRVASAATGLSDSARNLQAAARLFVGQLKAA</sequence>
<evidence type="ECO:0000256" key="2">
    <source>
        <dbReference type="PROSITE-ProRule" id="PRU00284"/>
    </source>
</evidence>
<feature type="transmembrane region" description="Helical" evidence="4">
    <location>
        <begin position="12"/>
        <end position="33"/>
    </location>
</feature>
<comment type="caution">
    <text evidence="6">The sequence shown here is derived from an EMBL/GenBank/DDBJ whole genome shotgun (WGS) entry which is preliminary data.</text>
</comment>
<keyword evidence="4" id="KW-1133">Transmembrane helix</keyword>
<evidence type="ECO:0000256" key="4">
    <source>
        <dbReference type="SAM" id="Phobius"/>
    </source>
</evidence>
<keyword evidence="1 2" id="KW-0807">Transducer</keyword>
<keyword evidence="4" id="KW-0812">Transmembrane</keyword>
<feature type="transmembrane region" description="Helical" evidence="4">
    <location>
        <begin position="114"/>
        <end position="132"/>
    </location>
</feature>
<dbReference type="PANTHER" id="PTHR32089:SF112">
    <property type="entry name" value="LYSOZYME-LIKE PROTEIN-RELATED"/>
    <property type="match status" value="1"/>
</dbReference>
<dbReference type="Pfam" id="PF00015">
    <property type="entry name" value="MCPsignal"/>
    <property type="match status" value="1"/>
</dbReference>
<dbReference type="PROSITE" id="PS50111">
    <property type="entry name" value="CHEMOTAXIS_TRANSDUC_2"/>
    <property type="match status" value="1"/>
</dbReference>
<keyword evidence="3" id="KW-0175">Coiled coil</keyword>
<evidence type="ECO:0000259" key="5">
    <source>
        <dbReference type="PROSITE" id="PS50111"/>
    </source>
</evidence>
<feature type="transmembrane region" description="Helical" evidence="4">
    <location>
        <begin position="65"/>
        <end position="84"/>
    </location>
</feature>
<evidence type="ECO:0000313" key="7">
    <source>
        <dbReference type="Proteomes" id="UP000734218"/>
    </source>
</evidence>
<proteinExistence type="predicted"/>
<protein>
    <submittedName>
        <fullName evidence="6">Methyl-accepting chemotaxis protein</fullName>
    </submittedName>
</protein>
<evidence type="ECO:0000256" key="3">
    <source>
        <dbReference type="SAM" id="Coils"/>
    </source>
</evidence>
<organism evidence="6 7">
    <name type="scientific">Sphingomonas jejuensis</name>
    <dbReference type="NCBI Taxonomy" id="904715"/>
    <lineage>
        <taxon>Bacteria</taxon>
        <taxon>Pseudomonadati</taxon>
        <taxon>Pseudomonadota</taxon>
        <taxon>Alphaproteobacteria</taxon>
        <taxon>Sphingomonadales</taxon>
        <taxon>Sphingomonadaceae</taxon>
        <taxon>Sphingomonas</taxon>
    </lineage>
</organism>